<dbReference type="KEGG" id="kmr:108250192"/>
<dbReference type="GO" id="GO:0005544">
    <property type="term" value="F:calcium-dependent phospholipid binding"/>
    <property type="evidence" value="ECO:0007669"/>
    <property type="project" value="TreeGrafter"/>
</dbReference>
<dbReference type="GO" id="GO:0005509">
    <property type="term" value="F:calcium ion binding"/>
    <property type="evidence" value="ECO:0007669"/>
    <property type="project" value="TreeGrafter"/>
</dbReference>
<dbReference type="GO" id="GO:0048791">
    <property type="term" value="P:calcium ion-regulated exocytosis of neurotransmitter"/>
    <property type="evidence" value="ECO:0007669"/>
    <property type="project" value="TreeGrafter"/>
</dbReference>
<dbReference type="InterPro" id="IPR035892">
    <property type="entry name" value="C2_domain_sf"/>
</dbReference>
<evidence type="ECO:0000259" key="4">
    <source>
        <dbReference type="PROSITE" id="PS50004"/>
    </source>
</evidence>
<dbReference type="GO" id="GO:0030424">
    <property type="term" value="C:axon"/>
    <property type="evidence" value="ECO:0007669"/>
    <property type="project" value="TreeGrafter"/>
</dbReference>
<dbReference type="OrthoDB" id="67700at2759"/>
<dbReference type="PANTHER" id="PTHR10024">
    <property type="entry name" value="SYNAPTOTAGMIN"/>
    <property type="match status" value="1"/>
</dbReference>
<dbReference type="GO" id="GO:0031045">
    <property type="term" value="C:dense core granule"/>
    <property type="evidence" value="ECO:0007669"/>
    <property type="project" value="TreeGrafter"/>
</dbReference>
<dbReference type="Ensembl" id="ENSKMAT00000026683.1">
    <property type="protein sequence ID" value="ENSKMAP00000026345.1"/>
    <property type="gene ID" value="ENSKMAG00000019546.1"/>
</dbReference>
<keyword evidence="3" id="KW-0472">Membrane</keyword>
<dbReference type="GO" id="GO:0005886">
    <property type="term" value="C:plasma membrane"/>
    <property type="evidence" value="ECO:0007669"/>
    <property type="project" value="TreeGrafter"/>
</dbReference>
<dbReference type="GO" id="GO:0000149">
    <property type="term" value="F:SNARE binding"/>
    <property type="evidence" value="ECO:0007669"/>
    <property type="project" value="TreeGrafter"/>
</dbReference>
<dbReference type="GeneID" id="108250192"/>
<dbReference type="GeneTree" id="ENSGT00940000166578"/>
<evidence type="ECO:0000313" key="6">
    <source>
        <dbReference type="Proteomes" id="UP000264800"/>
    </source>
</evidence>
<keyword evidence="6" id="KW-1185">Reference proteome</keyword>
<reference evidence="5" key="2">
    <citation type="submission" date="2025-09" db="UniProtKB">
        <authorList>
            <consortium name="Ensembl"/>
        </authorList>
    </citation>
    <scope>IDENTIFICATION</scope>
</reference>
<proteinExistence type="inferred from homology"/>
<evidence type="ECO:0000256" key="1">
    <source>
        <dbReference type="ARBA" id="ARBA00006996"/>
    </source>
</evidence>
<dbReference type="Pfam" id="PF00168">
    <property type="entry name" value="C2"/>
    <property type="match status" value="2"/>
</dbReference>
<evidence type="ECO:0000256" key="3">
    <source>
        <dbReference type="SAM" id="Phobius"/>
    </source>
</evidence>
<reference evidence="5" key="1">
    <citation type="submission" date="2025-08" db="UniProtKB">
        <authorList>
            <consortium name="Ensembl"/>
        </authorList>
    </citation>
    <scope>IDENTIFICATION</scope>
</reference>
<keyword evidence="3" id="KW-1133">Transmembrane helix</keyword>
<dbReference type="GO" id="GO:0030276">
    <property type="term" value="F:clathrin binding"/>
    <property type="evidence" value="ECO:0007669"/>
    <property type="project" value="TreeGrafter"/>
</dbReference>
<dbReference type="PROSITE" id="PS50004">
    <property type="entry name" value="C2"/>
    <property type="match status" value="2"/>
</dbReference>
<dbReference type="OMA" id="QIFRCCT"/>
<dbReference type="CTD" id="100003865"/>
<dbReference type="GO" id="GO:0001786">
    <property type="term" value="F:phosphatidylserine binding"/>
    <property type="evidence" value="ECO:0007669"/>
    <property type="project" value="TreeGrafter"/>
</dbReference>
<keyword evidence="3" id="KW-0812">Transmembrane</keyword>
<dbReference type="SUPFAM" id="SSF49562">
    <property type="entry name" value="C2 domain (Calcium/lipid-binding domain, CaLB)"/>
    <property type="match status" value="2"/>
</dbReference>
<dbReference type="Proteomes" id="UP000264800">
    <property type="component" value="Unplaced"/>
</dbReference>
<dbReference type="RefSeq" id="XP_017295440.1">
    <property type="nucleotide sequence ID" value="XM_017439951.3"/>
</dbReference>
<name>A0A3Q3BA77_KRYMA</name>
<dbReference type="SMART" id="SM00239">
    <property type="entry name" value="C2"/>
    <property type="match status" value="2"/>
</dbReference>
<protein>
    <recommendedName>
        <fullName evidence="4">C2 domain-containing protein</fullName>
    </recommendedName>
</protein>
<accession>A0A3Q3BA77</accession>
<feature type="transmembrane region" description="Helical" evidence="3">
    <location>
        <begin position="30"/>
        <end position="52"/>
    </location>
</feature>
<comment type="similarity">
    <text evidence="1">Belongs to the synaptotagmin family.</text>
</comment>
<feature type="domain" description="C2" evidence="4">
    <location>
        <begin position="131"/>
        <end position="271"/>
    </location>
</feature>
<evidence type="ECO:0000313" key="5">
    <source>
        <dbReference type="Ensembl" id="ENSKMAP00000026345.1"/>
    </source>
</evidence>
<dbReference type="GO" id="GO:0030672">
    <property type="term" value="C:synaptic vesicle membrane"/>
    <property type="evidence" value="ECO:0007669"/>
    <property type="project" value="TreeGrafter"/>
</dbReference>
<evidence type="ECO:0000256" key="2">
    <source>
        <dbReference type="SAM" id="MobiDB-lite"/>
    </source>
</evidence>
<dbReference type="Gene3D" id="2.60.40.150">
    <property type="entry name" value="C2 domain"/>
    <property type="match status" value="2"/>
</dbReference>
<feature type="domain" description="C2" evidence="4">
    <location>
        <begin position="280"/>
        <end position="413"/>
    </location>
</feature>
<dbReference type="InterPro" id="IPR000008">
    <property type="entry name" value="C2_dom"/>
</dbReference>
<feature type="region of interest" description="Disordered" evidence="2">
    <location>
        <begin position="110"/>
        <end position="129"/>
    </location>
</feature>
<dbReference type="GO" id="GO:0048488">
    <property type="term" value="P:synaptic vesicle endocytosis"/>
    <property type="evidence" value="ECO:0007669"/>
    <property type="project" value="TreeGrafter"/>
</dbReference>
<sequence length="417" mass="46444">MVTFVEHPGPGGPLSAAGELRMPFSEAVKYCILGISVLLLLLALGILAWQIFRCFSQTPAYRHQDPGIRDLLYAEEKPSTAGKYSAPPSTTVEDVSAEAHRLSRCLSQASFPPESCPADGDTREDQTNKKVSGSLRFSVYYDQLQSRLVVTVLQVEGLLGYSQTASVQLFVKIRLMWSGSGGAGAEGLKEHEGEAVCTVLQEWRTRVVKGSCSPLFGDQFSCSLQEDDPLRHISLRMEVRDFDKFSRHTVLGEVRVPLGQLNITYPLELREDLQTPQKDVVGEVLLSLKFLPTSQRLEVGLLKVRTALTEMSSETALYARISIQCNQSKSRYQKTSCVARCPVTVFNEVLMFSLPELPLLRCKISVSVFEMDTSGKSGKRLMGQLSVGKERSSEDEHWVLMVRSVRQPVAKWHRLLI</sequence>
<dbReference type="STRING" id="37003.ENSKMAP00000026345"/>
<dbReference type="PANTHER" id="PTHR10024:SF175">
    <property type="entry name" value="C2 DOMAIN-CONTAINING PROTEIN"/>
    <property type="match status" value="1"/>
</dbReference>
<dbReference type="AlphaFoldDB" id="A0A3Q3BA77"/>
<organism evidence="5 6">
    <name type="scientific">Kryptolebias marmoratus</name>
    <name type="common">Mangrove killifish</name>
    <name type="synonym">Rivulus marmoratus</name>
    <dbReference type="NCBI Taxonomy" id="37003"/>
    <lineage>
        <taxon>Eukaryota</taxon>
        <taxon>Metazoa</taxon>
        <taxon>Chordata</taxon>
        <taxon>Craniata</taxon>
        <taxon>Vertebrata</taxon>
        <taxon>Euteleostomi</taxon>
        <taxon>Actinopterygii</taxon>
        <taxon>Neopterygii</taxon>
        <taxon>Teleostei</taxon>
        <taxon>Neoteleostei</taxon>
        <taxon>Acanthomorphata</taxon>
        <taxon>Ovalentaria</taxon>
        <taxon>Atherinomorphae</taxon>
        <taxon>Cyprinodontiformes</taxon>
        <taxon>Rivulidae</taxon>
        <taxon>Kryptolebias</taxon>
    </lineage>
</organism>